<feature type="transmembrane region" description="Helical" evidence="4">
    <location>
        <begin position="54"/>
        <end position="75"/>
    </location>
</feature>
<dbReference type="PANTHER" id="PTHR23534:SF1">
    <property type="entry name" value="MAJOR FACILITATOR SUPERFAMILY PROTEIN"/>
    <property type="match status" value="1"/>
</dbReference>
<protein>
    <submittedName>
        <fullName evidence="6">MFS transporter</fullName>
    </submittedName>
</protein>
<evidence type="ECO:0000313" key="7">
    <source>
        <dbReference type="Proteomes" id="UP000321638"/>
    </source>
</evidence>
<gene>
    <name evidence="6" type="ORF">FHP25_24715</name>
</gene>
<dbReference type="InterPro" id="IPR036259">
    <property type="entry name" value="MFS_trans_sf"/>
</dbReference>
<evidence type="ECO:0000256" key="1">
    <source>
        <dbReference type="ARBA" id="ARBA00022692"/>
    </source>
</evidence>
<dbReference type="PANTHER" id="PTHR23534">
    <property type="entry name" value="MFS PERMEASE"/>
    <property type="match status" value="1"/>
</dbReference>
<comment type="caution">
    <text evidence="6">The sequence shown here is derived from an EMBL/GenBank/DDBJ whole genome shotgun (WGS) entry which is preliminary data.</text>
</comment>
<dbReference type="OrthoDB" id="8558006at2"/>
<keyword evidence="3 4" id="KW-0472">Membrane</keyword>
<feature type="transmembrane region" description="Helical" evidence="4">
    <location>
        <begin position="87"/>
        <end position="109"/>
    </location>
</feature>
<dbReference type="Proteomes" id="UP000321638">
    <property type="component" value="Unassembled WGS sequence"/>
</dbReference>
<feature type="transmembrane region" description="Helical" evidence="4">
    <location>
        <begin position="350"/>
        <end position="370"/>
    </location>
</feature>
<feature type="transmembrane region" description="Helical" evidence="4">
    <location>
        <begin position="316"/>
        <end position="338"/>
    </location>
</feature>
<evidence type="ECO:0000259" key="5">
    <source>
        <dbReference type="PROSITE" id="PS50850"/>
    </source>
</evidence>
<dbReference type="Pfam" id="PF07690">
    <property type="entry name" value="MFS_1"/>
    <property type="match status" value="1"/>
</dbReference>
<feature type="transmembrane region" description="Helical" evidence="4">
    <location>
        <begin position="262"/>
        <end position="281"/>
    </location>
</feature>
<feature type="transmembrane region" description="Helical" evidence="4">
    <location>
        <begin position="146"/>
        <end position="165"/>
    </location>
</feature>
<feature type="transmembrane region" description="Helical" evidence="4">
    <location>
        <begin position="376"/>
        <end position="395"/>
    </location>
</feature>
<sequence length="405" mass="42746">MSSPPSQVAAGSGAHVVRNVFLLALCQALAQSGNVLIISTTALAAQTLEGRDFYWTTLPVTLQHLGVMLSVFPAALMGQRRGRPFGFGLGSLAGITGGGLCSLAIWLGSFSLLCFGGLVMGYAVANMQLYRFAATELAPPQYRAKAISYVTSSGVVAGILGPLIARLTPDLLPHQFLATYMGLVVLHAAAFGVLRLIEFPAVKVEHASGPQRSLAEIATQPVYVVAVLAGMVSFGVMSFLMTATPLAIVACGIDAREPPITIFWHVMGMFVPAFFTGHLIGRFGVLNIMMLGIVMLVAAVAVDLAGIDVWNFRAGLLLVGVGWNFLFVGATALVTTAYRPSERGRAQALNDFLVFGTTATSSLLAGILQQAWGWNALNYLALPLIGIALLALTWLRLARRVPAGS</sequence>
<dbReference type="PROSITE" id="PS50850">
    <property type="entry name" value="MFS"/>
    <property type="match status" value="1"/>
</dbReference>
<evidence type="ECO:0000313" key="6">
    <source>
        <dbReference type="EMBL" id="TXL72502.1"/>
    </source>
</evidence>
<accession>A0A5C8PG53</accession>
<dbReference type="InterPro" id="IPR011701">
    <property type="entry name" value="MFS"/>
</dbReference>
<organism evidence="6 7">
    <name type="scientific">Vineibacter terrae</name>
    <dbReference type="NCBI Taxonomy" id="2586908"/>
    <lineage>
        <taxon>Bacteria</taxon>
        <taxon>Pseudomonadati</taxon>
        <taxon>Pseudomonadota</taxon>
        <taxon>Alphaproteobacteria</taxon>
        <taxon>Hyphomicrobiales</taxon>
        <taxon>Vineibacter</taxon>
    </lineage>
</organism>
<feature type="transmembrane region" description="Helical" evidence="4">
    <location>
        <begin position="115"/>
        <end position="134"/>
    </location>
</feature>
<dbReference type="SUPFAM" id="SSF103473">
    <property type="entry name" value="MFS general substrate transporter"/>
    <property type="match status" value="1"/>
</dbReference>
<evidence type="ECO:0000256" key="4">
    <source>
        <dbReference type="SAM" id="Phobius"/>
    </source>
</evidence>
<name>A0A5C8PG53_9HYPH</name>
<dbReference type="EMBL" id="VDUZ01000032">
    <property type="protein sequence ID" value="TXL72502.1"/>
    <property type="molecule type" value="Genomic_DNA"/>
</dbReference>
<dbReference type="AlphaFoldDB" id="A0A5C8PG53"/>
<evidence type="ECO:0000256" key="3">
    <source>
        <dbReference type="ARBA" id="ARBA00023136"/>
    </source>
</evidence>
<reference evidence="6 7" key="1">
    <citation type="submission" date="2019-06" db="EMBL/GenBank/DDBJ databases">
        <title>New taxonomy in bacterial strain CC-CFT640, isolated from vineyard.</title>
        <authorList>
            <person name="Lin S.-Y."/>
            <person name="Tsai C.-F."/>
            <person name="Young C.-C."/>
        </authorList>
    </citation>
    <scope>NUCLEOTIDE SEQUENCE [LARGE SCALE GENOMIC DNA]</scope>
    <source>
        <strain evidence="6 7">CC-CFT640</strain>
    </source>
</reference>
<dbReference type="GO" id="GO:0022857">
    <property type="term" value="F:transmembrane transporter activity"/>
    <property type="evidence" value="ECO:0007669"/>
    <property type="project" value="InterPro"/>
</dbReference>
<evidence type="ECO:0000256" key="2">
    <source>
        <dbReference type="ARBA" id="ARBA00022989"/>
    </source>
</evidence>
<keyword evidence="1 4" id="KW-0812">Transmembrane</keyword>
<keyword evidence="2 4" id="KW-1133">Transmembrane helix</keyword>
<keyword evidence="7" id="KW-1185">Reference proteome</keyword>
<feature type="transmembrane region" description="Helical" evidence="4">
    <location>
        <begin position="288"/>
        <end position="310"/>
    </location>
</feature>
<proteinExistence type="predicted"/>
<feature type="domain" description="Major facilitator superfamily (MFS) profile" evidence="5">
    <location>
        <begin position="222"/>
        <end position="405"/>
    </location>
</feature>
<feature type="transmembrane region" description="Helical" evidence="4">
    <location>
        <begin position="177"/>
        <end position="197"/>
    </location>
</feature>
<dbReference type="RefSeq" id="WP_147849661.1">
    <property type="nucleotide sequence ID" value="NZ_VDUZ01000032.1"/>
</dbReference>
<dbReference type="Gene3D" id="1.20.1250.20">
    <property type="entry name" value="MFS general substrate transporter like domains"/>
    <property type="match status" value="1"/>
</dbReference>
<dbReference type="InterPro" id="IPR020846">
    <property type="entry name" value="MFS_dom"/>
</dbReference>
<feature type="transmembrane region" description="Helical" evidence="4">
    <location>
        <begin position="222"/>
        <end position="250"/>
    </location>
</feature>